<evidence type="ECO:0000313" key="2">
    <source>
        <dbReference type="EMBL" id="CAH1104795.1"/>
    </source>
</evidence>
<name>A0A9P0GCH4_9CUCU</name>
<accession>A0A9P0GCH4</accession>
<reference evidence="2" key="1">
    <citation type="submission" date="2022-01" db="EMBL/GenBank/DDBJ databases">
        <authorList>
            <person name="King R."/>
        </authorList>
    </citation>
    <scope>NUCLEOTIDE SEQUENCE</scope>
</reference>
<dbReference type="Proteomes" id="UP001153636">
    <property type="component" value="Chromosome 18"/>
</dbReference>
<sequence length="150" mass="16129">MTKMKVVFVFLGLLTVLASTLALDSNLHKNGPKLRSLYGPGAALEERQAHKSGILRILEEFVNVLQTILGFADGHNTLDDIVSSVQMFSKGVQGLVNVKAIIKEVPFIGPTAVWIISPVLDIFGQMVNNTPVFGGLLSQLVVGPSYPTQA</sequence>
<evidence type="ECO:0000256" key="1">
    <source>
        <dbReference type="SAM" id="SignalP"/>
    </source>
</evidence>
<dbReference type="EMBL" id="OV651830">
    <property type="protein sequence ID" value="CAH1104795.1"/>
    <property type="molecule type" value="Genomic_DNA"/>
</dbReference>
<keyword evidence="1" id="KW-0732">Signal</keyword>
<proteinExistence type="predicted"/>
<protein>
    <submittedName>
        <fullName evidence="2">Uncharacterized protein</fullName>
    </submittedName>
</protein>
<feature type="signal peptide" evidence="1">
    <location>
        <begin position="1"/>
        <end position="22"/>
    </location>
</feature>
<dbReference type="OrthoDB" id="6766058at2759"/>
<organism evidence="2 3">
    <name type="scientific">Psylliodes chrysocephalus</name>
    <dbReference type="NCBI Taxonomy" id="3402493"/>
    <lineage>
        <taxon>Eukaryota</taxon>
        <taxon>Metazoa</taxon>
        <taxon>Ecdysozoa</taxon>
        <taxon>Arthropoda</taxon>
        <taxon>Hexapoda</taxon>
        <taxon>Insecta</taxon>
        <taxon>Pterygota</taxon>
        <taxon>Neoptera</taxon>
        <taxon>Endopterygota</taxon>
        <taxon>Coleoptera</taxon>
        <taxon>Polyphaga</taxon>
        <taxon>Cucujiformia</taxon>
        <taxon>Chrysomeloidea</taxon>
        <taxon>Chrysomelidae</taxon>
        <taxon>Galerucinae</taxon>
        <taxon>Alticini</taxon>
        <taxon>Psylliodes</taxon>
    </lineage>
</organism>
<gene>
    <name evidence="2" type="ORF">PSYICH_LOCUS5873</name>
</gene>
<feature type="chain" id="PRO_5040507974" evidence="1">
    <location>
        <begin position="23"/>
        <end position="150"/>
    </location>
</feature>
<keyword evidence="3" id="KW-1185">Reference proteome</keyword>
<dbReference type="AlphaFoldDB" id="A0A9P0GCH4"/>
<evidence type="ECO:0000313" key="3">
    <source>
        <dbReference type="Proteomes" id="UP001153636"/>
    </source>
</evidence>